<dbReference type="RefSeq" id="WP_238482439.1">
    <property type="nucleotide sequence ID" value="NZ_BPMK01000012.1"/>
</dbReference>
<protein>
    <recommendedName>
        <fullName evidence="1">glutathione-specific gamma-glutamylcyclotransferase</fullName>
        <ecNumber evidence="1">4.3.2.7</ecNumber>
    </recommendedName>
</protein>
<organism evidence="4 5">
    <name type="scientific">Noviherbaspirillum aridicola</name>
    <dbReference type="NCBI Taxonomy" id="2849687"/>
    <lineage>
        <taxon>Bacteria</taxon>
        <taxon>Pseudomonadati</taxon>
        <taxon>Pseudomonadota</taxon>
        <taxon>Betaproteobacteria</taxon>
        <taxon>Burkholderiales</taxon>
        <taxon>Oxalobacteraceae</taxon>
        <taxon>Noviherbaspirillum</taxon>
    </lineage>
</organism>
<gene>
    <name evidence="4" type="ORF">NCCP691_27490</name>
</gene>
<dbReference type="EMBL" id="BPMK01000012">
    <property type="protein sequence ID" value="GIZ52735.1"/>
    <property type="molecule type" value="Genomic_DNA"/>
</dbReference>
<evidence type="ECO:0000256" key="3">
    <source>
        <dbReference type="SAM" id="MobiDB-lite"/>
    </source>
</evidence>
<sequence>MTRAPIAAPETAADYSPPAEGRMPARRMSLTPELVALVHRAVEDPGPIAGVDYQTDDDYERMVDGLLATHPPGEDAWLFAFGSLIWKPECEHTEESPGVARGWHRSFCFRIRRYRGSEECPGLMMSLDRGGQCKGMLYRMPAAGLRQQLHKLCRRETTVKPANTLPRWVTVMRDGAPVRAIAFVINRGSRAYTGKLAPEEIAAVLSRACGHWGSGAEYLFNTVRKLEEHGMHDRYLWRLQRLVARRIALDHGLSAPA</sequence>
<dbReference type="Gene3D" id="3.10.490.10">
    <property type="entry name" value="Gamma-glutamyl cyclotransferase-like"/>
    <property type="match status" value="1"/>
</dbReference>
<dbReference type="InterPro" id="IPR036568">
    <property type="entry name" value="GGCT-like_sf"/>
</dbReference>
<dbReference type="SUPFAM" id="SSF110857">
    <property type="entry name" value="Gamma-glutamyl cyclotransferase-like"/>
    <property type="match status" value="1"/>
</dbReference>
<evidence type="ECO:0000256" key="2">
    <source>
        <dbReference type="ARBA" id="ARBA00023239"/>
    </source>
</evidence>
<evidence type="ECO:0000313" key="5">
    <source>
        <dbReference type="Proteomes" id="UP000887222"/>
    </source>
</evidence>
<comment type="caution">
    <text evidence="4">The sequence shown here is derived from an EMBL/GenBank/DDBJ whole genome shotgun (WGS) entry which is preliminary data.</text>
</comment>
<dbReference type="Pfam" id="PF04752">
    <property type="entry name" value="ChaC"/>
    <property type="match status" value="1"/>
</dbReference>
<evidence type="ECO:0000256" key="1">
    <source>
        <dbReference type="ARBA" id="ARBA00012344"/>
    </source>
</evidence>
<dbReference type="InterPro" id="IPR006840">
    <property type="entry name" value="ChaC"/>
</dbReference>
<accession>A0ABQ4Q7H8</accession>
<feature type="region of interest" description="Disordered" evidence="3">
    <location>
        <begin position="1"/>
        <end position="22"/>
    </location>
</feature>
<keyword evidence="2" id="KW-0456">Lyase</keyword>
<dbReference type="PANTHER" id="PTHR12192">
    <property type="entry name" value="CATION TRANSPORT PROTEIN CHAC-RELATED"/>
    <property type="match status" value="1"/>
</dbReference>
<reference evidence="4 5" key="1">
    <citation type="journal article" date="2022" name="Int. J. Syst. Evol. Microbiol.">
        <title>Noviherbaspirillum aridicola sp. nov., isolated from an arid soil in Pakistan.</title>
        <authorList>
            <person name="Khan I.U."/>
            <person name="Saqib M."/>
            <person name="Amin A."/>
            <person name="Hussain F."/>
            <person name="Li L."/>
            <person name="Liu Y.H."/>
            <person name="Fang B.Z."/>
            <person name="Ahmed I."/>
            <person name="Li W.J."/>
        </authorList>
    </citation>
    <scope>NUCLEOTIDE SEQUENCE [LARGE SCALE GENOMIC DNA]</scope>
    <source>
        <strain evidence="4 5">NCCP-691</strain>
    </source>
</reference>
<name>A0ABQ4Q7H8_9BURK</name>
<dbReference type="CDD" id="cd06661">
    <property type="entry name" value="GGCT_like"/>
    <property type="match status" value="1"/>
</dbReference>
<dbReference type="EC" id="4.3.2.7" evidence="1"/>
<dbReference type="PANTHER" id="PTHR12192:SF2">
    <property type="entry name" value="GLUTATHIONE-SPECIFIC GAMMA-GLUTAMYLCYCLOTRANSFERASE 2"/>
    <property type="match status" value="1"/>
</dbReference>
<proteinExistence type="predicted"/>
<keyword evidence="5" id="KW-1185">Reference proteome</keyword>
<dbReference type="Proteomes" id="UP000887222">
    <property type="component" value="Unassembled WGS sequence"/>
</dbReference>
<evidence type="ECO:0000313" key="4">
    <source>
        <dbReference type="EMBL" id="GIZ52735.1"/>
    </source>
</evidence>
<dbReference type="InterPro" id="IPR013024">
    <property type="entry name" value="GGCT-like"/>
</dbReference>